<sequence length="84" mass="9798">MRFQAFIHTLQIGTQYEVIPIEEAYRKSYVVKKPSISSKHIHYVINPNKFGQPHVITDVAECINTIAWIGYTKLYRKDKVVVFS</sequence>
<gene>
    <name evidence="1" type="ORF">SDC9_165016</name>
</gene>
<name>A0A645FT84_9ZZZZ</name>
<protein>
    <submittedName>
        <fullName evidence="1">Uncharacterized protein</fullName>
    </submittedName>
</protein>
<proteinExistence type="predicted"/>
<reference evidence="1" key="1">
    <citation type="submission" date="2019-08" db="EMBL/GenBank/DDBJ databases">
        <authorList>
            <person name="Kucharzyk K."/>
            <person name="Murdoch R.W."/>
            <person name="Higgins S."/>
            <person name="Loffler F."/>
        </authorList>
    </citation>
    <scope>NUCLEOTIDE SEQUENCE</scope>
</reference>
<evidence type="ECO:0000313" key="1">
    <source>
        <dbReference type="EMBL" id="MPN17661.1"/>
    </source>
</evidence>
<dbReference type="EMBL" id="VSSQ01064839">
    <property type="protein sequence ID" value="MPN17661.1"/>
    <property type="molecule type" value="Genomic_DNA"/>
</dbReference>
<dbReference type="AlphaFoldDB" id="A0A645FT84"/>
<organism evidence="1">
    <name type="scientific">bioreactor metagenome</name>
    <dbReference type="NCBI Taxonomy" id="1076179"/>
    <lineage>
        <taxon>unclassified sequences</taxon>
        <taxon>metagenomes</taxon>
        <taxon>ecological metagenomes</taxon>
    </lineage>
</organism>
<accession>A0A645FT84</accession>
<comment type="caution">
    <text evidence="1">The sequence shown here is derived from an EMBL/GenBank/DDBJ whole genome shotgun (WGS) entry which is preliminary data.</text>
</comment>